<keyword evidence="2" id="KW-0677">Repeat</keyword>
<evidence type="ECO:0000256" key="4">
    <source>
        <dbReference type="ARBA" id="ARBA00023065"/>
    </source>
</evidence>
<protein>
    <submittedName>
        <fullName evidence="6">DUF4347 domain-containing protein</fullName>
    </submittedName>
</protein>
<evidence type="ECO:0000256" key="3">
    <source>
        <dbReference type="ARBA" id="ARBA00022837"/>
    </source>
</evidence>
<dbReference type="InterPro" id="IPR025592">
    <property type="entry name" value="DUF4347"/>
</dbReference>
<keyword evidence="4" id="KW-0406">Ion transport</keyword>
<feature type="non-terminal residue" evidence="6">
    <location>
        <position position="631"/>
    </location>
</feature>
<dbReference type="Proteomes" id="UP000640725">
    <property type="component" value="Unassembled WGS sequence"/>
</dbReference>
<dbReference type="InterPro" id="IPR049804">
    <property type="entry name" value="Choice_anch_L"/>
</dbReference>
<dbReference type="Pfam" id="PF03160">
    <property type="entry name" value="Calx-beta"/>
    <property type="match status" value="2"/>
</dbReference>
<evidence type="ECO:0000256" key="1">
    <source>
        <dbReference type="ARBA" id="ARBA00022729"/>
    </source>
</evidence>
<dbReference type="EMBL" id="JADEWU010000144">
    <property type="protein sequence ID" value="MBE9146905.1"/>
    <property type="molecule type" value="Genomic_DNA"/>
</dbReference>
<proteinExistence type="predicted"/>
<evidence type="ECO:0000259" key="5">
    <source>
        <dbReference type="SMART" id="SM00237"/>
    </source>
</evidence>
<comment type="caution">
    <text evidence="6">The sequence shown here is derived from an EMBL/GenBank/DDBJ whole genome shotgun (WGS) entry which is preliminary data.</text>
</comment>
<keyword evidence="1" id="KW-0732">Signal</keyword>
<evidence type="ECO:0000256" key="2">
    <source>
        <dbReference type="ARBA" id="ARBA00022737"/>
    </source>
</evidence>
<organism evidence="6 7">
    <name type="scientific">Planktothrix mougeotii LEGE 06226</name>
    <dbReference type="NCBI Taxonomy" id="1828728"/>
    <lineage>
        <taxon>Bacteria</taxon>
        <taxon>Bacillati</taxon>
        <taxon>Cyanobacteriota</taxon>
        <taxon>Cyanophyceae</taxon>
        <taxon>Oscillatoriophycideae</taxon>
        <taxon>Oscillatoriales</taxon>
        <taxon>Microcoleaceae</taxon>
        <taxon>Planktothrix</taxon>
    </lineage>
</organism>
<name>A0ABR9UKA6_9CYAN</name>
<dbReference type="NCBIfam" id="NF038133">
    <property type="entry name" value="choice_anch_L"/>
    <property type="match status" value="1"/>
</dbReference>
<accession>A0ABR9UKA6</accession>
<reference evidence="6 7" key="1">
    <citation type="submission" date="2020-10" db="EMBL/GenBank/DDBJ databases">
        <authorList>
            <person name="Castelo-Branco R."/>
            <person name="Eusebio N."/>
            <person name="Adriana R."/>
            <person name="Vieira A."/>
            <person name="Brugerolle De Fraissinette N."/>
            <person name="Rezende De Castro R."/>
            <person name="Schneider M.P."/>
            <person name="Vasconcelos V."/>
            <person name="Leao P.N."/>
        </authorList>
    </citation>
    <scope>NUCLEOTIDE SEQUENCE [LARGE SCALE GENOMIC DNA]</scope>
    <source>
        <strain evidence="6 7">LEGE 06226</strain>
    </source>
</reference>
<dbReference type="InterPro" id="IPR003644">
    <property type="entry name" value="Calx_beta"/>
</dbReference>
<gene>
    <name evidence="6" type="ORF">IQ236_27330</name>
</gene>
<dbReference type="PANTHER" id="PTHR11878:SF65">
    <property type="entry name" value="NA_CA-EXCHANGE PROTEIN, ISOFORM G"/>
    <property type="match status" value="1"/>
</dbReference>
<keyword evidence="4" id="KW-0813">Transport</keyword>
<dbReference type="PANTHER" id="PTHR11878">
    <property type="entry name" value="SODIUM/CALCIUM EXCHANGER"/>
    <property type="match status" value="1"/>
</dbReference>
<sequence>MTVFTSLLHFGLDFITTRNSLNFSPSSEAVTEILFIDSSVTNYQDLLSGIKPGIYPVLLKDERDGILQISEHLRSFKNLEAVHLVCHGSPGELYLGNSSLNLSNLSNYIQSLQQWSKALNPQADLLIYACEVAEGWQGKAFVKALSQITQTQIAATTEKLGQGYWDFTLKTGIIKAELAFKPQILTTYNHQLAFAVTVNNNSQDLLNTLLGNTSGLSNFSLEITGDPNAIGLFQDDPFGLKSGIILSTGNTVEIPGVNTISSFDSDLSTDLGDFGVAGDAVTLTITFDANETAKQLFFQYVFGSEEFVEYGGDIFNDSFELLLNGNNLAKLSDGQTVTINNLVPNGEDSSVFHPDYIDNPSSPNTLTKLDGYTQVLTFSGDIIPNSQNTLTIQIQDVSDGSLDSAVFLKSGALGTALPTDTTPSVSFSQPTYQINEDGSLISSEITINRSGDATQPASVDVILSDGTATGGTTLTTGIDYNNSPISVNFAANQTTAIVKIPINLDDSSEPTETVNLALANPSNGIALGSQSTAVLDIVQPNTILPFVNLGISPQSLTENETLTVSAVLSSVTNQDVSIHLGFLGTAQKNVDYTVSSNVIVIPAGSTSGSITLSTINDNLLEENESIIVDLS</sequence>
<dbReference type="SMART" id="SM00237">
    <property type="entry name" value="Calx_beta"/>
    <property type="match status" value="1"/>
</dbReference>
<dbReference type="InterPro" id="IPR038081">
    <property type="entry name" value="CalX-like_sf"/>
</dbReference>
<keyword evidence="3" id="KW-0106">Calcium</keyword>
<dbReference type="SUPFAM" id="SSF141072">
    <property type="entry name" value="CalX-like"/>
    <property type="match status" value="2"/>
</dbReference>
<keyword evidence="7" id="KW-1185">Reference proteome</keyword>
<feature type="domain" description="Calx-beta" evidence="5">
    <location>
        <begin position="412"/>
        <end position="519"/>
    </location>
</feature>
<dbReference type="InterPro" id="IPR051171">
    <property type="entry name" value="CaCA"/>
</dbReference>
<evidence type="ECO:0000313" key="6">
    <source>
        <dbReference type="EMBL" id="MBE9146905.1"/>
    </source>
</evidence>
<evidence type="ECO:0000313" key="7">
    <source>
        <dbReference type="Proteomes" id="UP000640725"/>
    </source>
</evidence>
<dbReference type="Gene3D" id="2.60.40.2030">
    <property type="match status" value="2"/>
</dbReference>
<dbReference type="Pfam" id="PF14252">
    <property type="entry name" value="DUF4347"/>
    <property type="match status" value="1"/>
</dbReference>